<evidence type="ECO:0000256" key="1">
    <source>
        <dbReference type="SAM" id="Phobius"/>
    </source>
</evidence>
<evidence type="ECO:0000259" key="2">
    <source>
        <dbReference type="PROSITE" id="PS50104"/>
    </source>
</evidence>
<dbReference type="Gene3D" id="3.40.50.10140">
    <property type="entry name" value="Toll/interleukin-1 receptor homology (TIR) domain"/>
    <property type="match status" value="1"/>
</dbReference>
<organism evidence="3 4">
    <name type="scientific">Haloferula helveola</name>
    <dbReference type="NCBI Taxonomy" id="490095"/>
    <lineage>
        <taxon>Bacteria</taxon>
        <taxon>Pseudomonadati</taxon>
        <taxon>Verrucomicrobiota</taxon>
        <taxon>Verrucomicrobiia</taxon>
        <taxon>Verrucomicrobiales</taxon>
        <taxon>Verrucomicrobiaceae</taxon>
        <taxon>Haloferula</taxon>
    </lineage>
</organism>
<reference evidence="3 4" key="1">
    <citation type="submission" date="2021-06" db="EMBL/GenBank/DDBJ databases">
        <title>Complete genome of Haloferula helveola possessing various polysaccharide degrading enzymes.</title>
        <authorList>
            <person name="Takami H."/>
            <person name="Huang C."/>
            <person name="Hamasaki K."/>
        </authorList>
    </citation>
    <scope>NUCLEOTIDE SEQUENCE [LARGE SCALE GENOMIC DNA]</scope>
    <source>
        <strain evidence="3 4">CN-1</strain>
    </source>
</reference>
<evidence type="ECO:0000313" key="4">
    <source>
        <dbReference type="Proteomes" id="UP001374893"/>
    </source>
</evidence>
<gene>
    <name evidence="3" type="ORF">HAHE_15610</name>
</gene>
<dbReference type="Proteomes" id="UP001374893">
    <property type="component" value="Chromosome"/>
</dbReference>
<feature type="domain" description="TIR" evidence="2">
    <location>
        <begin position="1"/>
        <end position="133"/>
    </location>
</feature>
<dbReference type="Pfam" id="PF13676">
    <property type="entry name" value="TIR_2"/>
    <property type="match status" value="1"/>
</dbReference>
<dbReference type="InterPro" id="IPR000157">
    <property type="entry name" value="TIR_dom"/>
</dbReference>
<feature type="transmembrane region" description="Helical" evidence="1">
    <location>
        <begin position="175"/>
        <end position="194"/>
    </location>
</feature>
<protein>
    <submittedName>
        <fullName evidence="3">TIR domain protein</fullName>
    </submittedName>
</protein>
<dbReference type="SUPFAM" id="SSF52200">
    <property type="entry name" value="Toll/Interleukin receptor TIR domain"/>
    <property type="match status" value="1"/>
</dbReference>
<dbReference type="EMBL" id="AP024702">
    <property type="protein sequence ID" value="BCX47653.1"/>
    <property type="molecule type" value="Genomic_DNA"/>
</dbReference>
<dbReference type="RefSeq" id="WP_338689957.1">
    <property type="nucleotide sequence ID" value="NZ_AP024702.1"/>
</dbReference>
<sequence>MSKVFISYSRADVEKAEELAEALEKEGIDFFLDSTGIVAGQSFTDQLGRELLEQEIRKSDVIALLLSHNSKRSHWVEKDWQTALESKKLVVPVLLDEEGTENWVWPLVSDRMVWHATEDRDLGQLAKEIRCFEPTLTEAATPPEPVAACAEPPAASAAPSAPVPKASKGTLTAKLVVTALLSAGIGALVVWLIMQGN</sequence>
<dbReference type="PROSITE" id="PS50104">
    <property type="entry name" value="TIR"/>
    <property type="match status" value="1"/>
</dbReference>
<accession>A0ABM7RCZ4</accession>
<name>A0ABM7RCZ4_9BACT</name>
<keyword evidence="1" id="KW-0472">Membrane</keyword>
<dbReference type="InterPro" id="IPR035897">
    <property type="entry name" value="Toll_tir_struct_dom_sf"/>
</dbReference>
<proteinExistence type="predicted"/>
<keyword evidence="1" id="KW-1133">Transmembrane helix</keyword>
<keyword evidence="4" id="KW-1185">Reference proteome</keyword>
<keyword evidence="1" id="KW-0812">Transmembrane</keyword>
<evidence type="ECO:0000313" key="3">
    <source>
        <dbReference type="EMBL" id="BCX47653.1"/>
    </source>
</evidence>